<comment type="catalytic activity">
    <reaction evidence="15">
        <text>phosphoenolpyruvate + UDP-N-acetyl-alpha-D-glucosamine = UDP-N-acetyl-3-O-(1-carboxyvinyl)-alpha-D-glucosamine + phosphate</text>
        <dbReference type="Rhea" id="RHEA:18681"/>
        <dbReference type="ChEBI" id="CHEBI:43474"/>
        <dbReference type="ChEBI" id="CHEBI:57705"/>
        <dbReference type="ChEBI" id="CHEBI:58702"/>
        <dbReference type="ChEBI" id="CHEBI:68483"/>
        <dbReference type="EC" id="2.5.1.7"/>
    </reaction>
</comment>
<evidence type="ECO:0000256" key="9">
    <source>
        <dbReference type="ARBA" id="ARBA00023316"/>
    </source>
</evidence>
<dbReference type="GO" id="GO:0008760">
    <property type="term" value="F:UDP-N-acetylglucosamine 1-carboxyvinyltransferase activity"/>
    <property type="evidence" value="ECO:0007669"/>
    <property type="project" value="UniProtKB-EC"/>
</dbReference>
<evidence type="ECO:0000256" key="3">
    <source>
        <dbReference type="ARBA" id="ARBA00022490"/>
    </source>
</evidence>
<dbReference type="PANTHER" id="PTHR43783">
    <property type="entry name" value="UDP-N-ACETYLGLUCOSAMINE 1-CARBOXYVINYLTRANSFERASE"/>
    <property type="match status" value="1"/>
</dbReference>
<dbReference type="InterPro" id="IPR001986">
    <property type="entry name" value="Enolpyruvate_Tfrase_dom"/>
</dbReference>
<evidence type="ECO:0000256" key="4">
    <source>
        <dbReference type="ARBA" id="ARBA00022618"/>
    </source>
</evidence>
<evidence type="ECO:0000256" key="10">
    <source>
        <dbReference type="ARBA" id="ARBA00038367"/>
    </source>
</evidence>
<dbReference type="EMBL" id="PETM01000052">
    <property type="protein sequence ID" value="PIV62490.1"/>
    <property type="molecule type" value="Genomic_DNA"/>
</dbReference>
<keyword evidence="7" id="KW-0573">Peptidoglycan synthesis</keyword>
<dbReference type="InterPro" id="IPR036968">
    <property type="entry name" value="Enolpyruvate_Tfrase_sf"/>
</dbReference>
<evidence type="ECO:0000256" key="14">
    <source>
        <dbReference type="ARBA" id="ARBA00042842"/>
    </source>
</evidence>
<comment type="pathway">
    <text evidence="2">Cell wall biogenesis; peptidoglycan biosynthesis.</text>
</comment>
<gene>
    <name evidence="17" type="ORF">COS12_02175</name>
</gene>
<organism evidence="17 18">
    <name type="scientific">Candidatus Roizmanbacteria bacterium CG01_land_8_20_14_3_00_33_9</name>
    <dbReference type="NCBI Taxonomy" id="1974843"/>
    <lineage>
        <taxon>Bacteria</taxon>
        <taxon>Candidatus Roizmaniibacteriota</taxon>
    </lineage>
</organism>
<dbReference type="EC" id="2.5.1.7" evidence="11"/>
<keyword evidence="9" id="KW-0961">Cell wall biogenesis/degradation</keyword>
<evidence type="ECO:0000256" key="7">
    <source>
        <dbReference type="ARBA" id="ARBA00022984"/>
    </source>
</evidence>
<dbReference type="Pfam" id="PF00275">
    <property type="entry name" value="EPSP_synthase"/>
    <property type="match status" value="1"/>
</dbReference>
<evidence type="ECO:0000256" key="15">
    <source>
        <dbReference type="ARBA" id="ARBA00047527"/>
    </source>
</evidence>
<dbReference type="GO" id="GO:0008360">
    <property type="term" value="P:regulation of cell shape"/>
    <property type="evidence" value="ECO:0007669"/>
    <property type="project" value="UniProtKB-KW"/>
</dbReference>
<keyword evidence="6" id="KW-0133">Cell shape</keyword>
<dbReference type="GO" id="GO:0071555">
    <property type="term" value="P:cell wall organization"/>
    <property type="evidence" value="ECO:0007669"/>
    <property type="project" value="UniProtKB-KW"/>
</dbReference>
<dbReference type="SUPFAM" id="SSF55205">
    <property type="entry name" value="EPT/RTPC-like"/>
    <property type="match status" value="1"/>
</dbReference>
<dbReference type="GO" id="GO:0009252">
    <property type="term" value="P:peptidoglycan biosynthetic process"/>
    <property type="evidence" value="ECO:0007669"/>
    <property type="project" value="UniProtKB-KW"/>
</dbReference>
<comment type="similarity">
    <text evidence="10">Belongs to the EPSP synthase family. MurA subfamily.</text>
</comment>
<evidence type="ECO:0000256" key="8">
    <source>
        <dbReference type="ARBA" id="ARBA00023306"/>
    </source>
</evidence>
<dbReference type="GO" id="GO:0005737">
    <property type="term" value="C:cytoplasm"/>
    <property type="evidence" value="ECO:0007669"/>
    <property type="project" value="UniProtKB-SubCell"/>
</dbReference>
<evidence type="ECO:0000256" key="12">
    <source>
        <dbReference type="ARBA" id="ARBA00039754"/>
    </source>
</evidence>
<keyword evidence="5" id="KW-0808">Transferase</keyword>
<comment type="subcellular location">
    <subcellularLocation>
        <location evidence="1">Cytoplasm</location>
    </subcellularLocation>
</comment>
<dbReference type="AlphaFoldDB" id="A0A2M7E416"/>
<feature type="domain" description="Enolpyruvate transferase" evidence="16">
    <location>
        <begin position="6"/>
        <end position="279"/>
    </location>
</feature>
<reference evidence="18" key="1">
    <citation type="submission" date="2017-09" db="EMBL/GenBank/DDBJ databases">
        <title>Depth-based differentiation of microbial function through sediment-hosted aquifers and enrichment of novel symbionts in the deep terrestrial subsurface.</title>
        <authorList>
            <person name="Probst A.J."/>
            <person name="Ladd B."/>
            <person name="Jarett J.K."/>
            <person name="Geller-Mcgrath D.E."/>
            <person name="Sieber C.M.K."/>
            <person name="Emerson J.B."/>
            <person name="Anantharaman K."/>
            <person name="Thomas B.C."/>
            <person name="Malmstrom R."/>
            <person name="Stieglmeier M."/>
            <person name="Klingl A."/>
            <person name="Woyke T."/>
            <person name="Ryan C.M."/>
            <person name="Banfield J.F."/>
        </authorList>
    </citation>
    <scope>NUCLEOTIDE SEQUENCE [LARGE SCALE GENOMIC DNA]</scope>
</reference>
<evidence type="ECO:0000256" key="11">
    <source>
        <dbReference type="ARBA" id="ARBA00039108"/>
    </source>
</evidence>
<evidence type="ECO:0000256" key="5">
    <source>
        <dbReference type="ARBA" id="ARBA00022679"/>
    </source>
</evidence>
<name>A0A2M7E416_9BACT</name>
<sequence>KINGLIKFNKPTHTGTELIILLAVVGNGQVTIENAATEPEVDNLIDFLNSAGARIKRKGNLIQIYGVKSLKQKTPFKIASDRNEAATYVSLALATKGSVTISLIEKNYISSLIDSVITIGGLVKKINRNSWKFSYPLTGGLRAMDIETAPYPGFMTDWQPPWAVLLTQVKGESIIHERLFENRFSYVEELKKLGAQIEFIEIKVNNPKNYYHFNFEECKKYQQAIKITGPQELHGGVLNIADLRAGATLAIAALVAKDESVVNNVSILERGYENFVEKIQKLGGNIKKI</sequence>
<dbReference type="InterPro" id="IPR013792">
    <property type="entry name" value="RNA3'P_cycl/enolpyr_Trfase_a/b"/>
</dbReference>
<feature type="non-terminal residue" evidence="17">
    <location>
        <position position="1"/>
    </location>
</feature>
<keyword evidence="4" id="KW-0132">Cell division</keyword>
<accession>A0A2M7E416</accession>
<dbReference type="GO" id="GO:0051301">
    <property type="term" value="P:cell division"/>
    <property type="evidence" value="ECO:0007669"/>
    <property type="project" value="UniProtKB-KW"/>
</dbReference>
<evidence type="ECO:0000259" key="16">
    <source>
        <dbReference type="Pfam" id="PF00275"/>
    </source>
</evidence>
<keyword evidence="3" id="KW-0963">Cytoplasm</keyword>
<proteinExistence type="inferred from homology"/>
<dbReference type="PANTHER" id="PTHR43783:SF1">
    <property type="entry name" value="UDP-N-ACETYLGLUCOSAMINE 1-CARBOXYVINYLTRANSFERASE"/>
    <property type="match status" value="1"/>
</dbReference>
<evidence type="ECO:0000256" key="13">
    <source>
        <dbReference type="ARBA" id="ARBA00042443"/>
    </source>
</evidence>
<evidence type="ECO:0000256" key="2">
    <source>
        <dbReference type="ARBA" id="ARBA00004752"/>
    </source>
</evidence>
<dbReference type="Proteomes" id="UP000230116">
    <property type="component" value="Unassembled WGS sequence"/>
</dbReference>
<dbReference type="Gene3D" id="3.65.10.10">
    <property type="entry name" value="Enolpyruvate transferase domain"/>
    <property type="match status" value="2"/>
</dbReference>
<evidence type="ECO:0000256" key="1">
    <source>
        <dbReference type="ARBA" id="ARBA00004496"/>
    </source>
</evidence>
<protein>
    <recommendedName>
        <fullName evidence="12">UDP-N-acetylglucosamine 1-carboxyvinyltransferase</fullName>
        <ecNumber evidence="11">2.5.1.7</ecNumber>
    </recommendedName>
    <alternativeName>
        <fullName evidence="13">Enoylpyruvate transferase</fullName>
    </alternativeName>
    <alternativeName>
        <fullName evidence="14">UDP-N-acetylglucosamine enolpyruvyl transferase</fullName>
    </alternativeName>
</protein>
<dbReference type="InterPro" id="IPR050068">
    <property type="entry name" value="MurA_subfamily"/>
</dbReference>
<evidence type="ECO:0000313" key="17">
    <source>
        <dbReference type="EMBL" id="PIV62490.1"/>
    </source>
</evidence>
<keyword evidence="8" id="KW-0131">Cell cycle</keyword>
<evidence type="ECO:0000313" key="18">
    <source>
        <dbReference type="Proteomes" id="UP000230116"/>
    </source>
</evidence>
<evidence type="ECO:0000256" key="6">
    <source>
        <dbReference type="ARBA" id="ARBA00022960"/>
    </source>
</evidence>
<comment type="caution">
    <text evidence="17">The sequence shown here is derived from an EMBL/GenBank/DDBJ whole genome shotgun (WGS) entry which is preliminary data.</text>
</comment>